<dbReference type="EMBL" id="CP016757">
    <property type="protein sequence ID" value="ANZ45868.1"/>
    <property type="molecule type" value="Genomic_DNA"/>
</dbReference>
<dbReference type="OrthoDB" id="9788336at2"/>
<dbReference type="SUPFAM" id="SSF55658">
    <property type="entry name" value="L9 N-domain-like"/>
    <property type="match status" value="1"/>
</dbReference>
<keyword evidence="10" id="KW-1185">Reference proteome</keyword>
<dbReference type="InterPro" id="IPR020070">
    <property type="entry name" value="Ribosomal_bL9_N"/>
</dbReference>
<dbReference type="GO" id="GO:0005840">
    <property type="term" value="C:ribosome"/>
    <property type="evidence" value="ECO:0007669"/>
    <property type="project" value="UniProtKB-KW"/>
</dbReference>
<dbReference type="InterPro" id="IPR036935">
    <property type="entry name" value="Ribosomal_bL9_N_sf"/>
</dbReference>
<dbReference type="PROSITE" id="PS00651">
    <property type="entry name" value="RIBOSOMAL_L9"/>
    <property type="match status" value="1"/>
</dbReference>
<dbReference type="GO" id="GO:0006412">
    <property type="term" value="P:translation"/>
    <property type="evidence" value="ECO:0007669"/>
    <property type="project" value="UniProtKB-UniRule"/>
</dbReference>
<dbReference type="AlphaFoldDB" id="A0A1B2I7B3"/>
<dbReference type="KEGG" id="cpor:BED41_12695"/>
<evidence type="ECO:0000256" key="7">
    <source>
        <dbReference type="HAMAP-Rule" id="MF_00503"/>
    </source>
</evidence>
<sequence>MKVILKQDVAKVGKKGELIEVSDGYGRNFLIGRGLAEEATPGRMREYQEFQKTQKARDDKRQKAAEDTKKKLGGKLVSVKVSAGEGGKLFGSVTSAQVAEALSAQFMVNIDKKDIKLDESIKQAGSYTFRIKLYPGIEAEMTLKVETE</sequence>
<feature type="compositionally biased region" description="Basic and acidic residues" evidence="8">
    <location>
        <begin position="55"/>
        <end position="69"/>
    </location>
</feature>
<dbReference type="InterPro" id="IPR020594">
    <property type="entry name" value="Ribosomal_bL9_bac/chp"/>
</dbReference>
<keyword evidence="2 7" id="KW-0699">rRNA-binding</keyword>
<dbReference type="NCBIfam" id="TIGR00158">
    <property type="entry name" value="L9"/>
    <property type="match status" value="1"/>
</dbReference>
<dbReference type="InterPro" id="IPR009027">
    <property type="entry name" value="Ribosomal_bL9/RNase_H1_N"/>
</dbReference>
<dbReference type="PANTHER" id="PTHR21368">
    <property type="entry name" value="50S RIBOSOMAL PROTEIN L9"/>
    <property type="match status" value="1"/>
</dbReference>
<evidence type="ECO:0000256" key="5">
    <source>
        <dbReference type="ARBA" id="ARBA00023274"/>
    </source>
</evidence>
<gene>
    <name evidence="7" type="primary">rplI</name>
    <name evidence="9" type="ORF">BED41_12695</name>
</gene>
<dbReference type="GO" id="GO:0019843">
    <property type="term" value="F:rRNA binding"/>
    <property type="evidence" value="ECO:0007669"/>
    <property type="project" value="UniProtKB-UniRule"/>
</dbReference>
<dbReference type="InterPro" id="IPR020069">
    <property type="entry name" value="Ribosomal_bL9_C"/>
</dbReference>
<evidence type="ECO:0000256" key="6">
    <source>
        <dbReference type="ARBA" id="ARBA00035292"/>
    </source>
</evidence>
<dbReference type="GeneID" id="83058702"/>
<name>A0A1B2I7B3_9BACT</name>
<evidence type="ECO:0000256" key="8">
    <source>
        <dbReference type="SAM" id="MobiDB-lite"/>
    </source>
</evidence>
<dbReference type="SUPFAM" id="SSF55653">
    <property type="entry name" value="Ribosomal protein L9 C-domain"/>
    <property type="match status" value="1"/>
</dbReference>
<comment type="function">
    <text evidence="7">Binds to the 23S rRNA.</text>
</comment>
<dbReference type="InterPro" id="IPR000244">
    <property type="entry name" value="Ribosomal_bL9"/>
</dbReference>
<dbReference type="Gene3D" id="3.10.430.100">
    <property type="entry name" value="Ribosomal protein L9, C-terminal domain"/>
    <property type="match status" value="1"/>
</dbReference>
<dbReference type="Pfam" id="PF03948">
    <property type="entry name" value="Ribosomal_L9_C"/>
    <property type="match status" value="1"/>
</dbReference>
<accession>A0A1B2I7B3</accession>
<organism evidence="9 10">
    <name type="scientific">Cloacibacillus porcorum</name>
    <dbReference type="NCBI Taxonomy" id="1197717"/>
    <lineage>
        <taxon>Bacteria</taxon>
        <taxon>Thermotogati</taxon>
        <taxon>Synergistota</taxon>
        <taxon>Synergistia</taxon>
        <taxon>Synergistales</taxon>
        <taxon>Synergistaceae</taxon>
        <taxon>Cloacibacillus</taxon>
    </lineage>
</organism>
<feature type="region of interest" description="Disordered" evidence="8">
    <location>
        <begin position="42"/>
        <end position="69"/>
    </location>
</feature>
<evidence type="ECO:0000313" key="9">
    <source>
        <dbReference type="EMBL" id="ANZ45868.1"/>
    </source>
</evidence>
<protein>
    <recommendedName>
        <fullName evidence="6 7">Large ribosomal subunit protein bL9</fullName>
    </recommendedName>
</protein>
<dbReference type="GO" id="GO:0003735">
    <property type="term" value="F:structural constituent of ribosome"/>
    <property type="evidence" value="ECO:0007669"/>
    <property type="project" value="InterPro"/>
</dbReference>
<dbReference type="HAMAP" id="MF_00503">
    <property type="entry name" value="Ribosomal_bL9"/>
    <property type="match status" value="1"/>
</dbReference>
<evidence type="ECO:0000256" key="1">
    <source>
        <dbReference type="ARBA" id="ARBA00010605"/>
    </source>
</evidence>
<reference evidence="9" key="1">
    <citation type="submission" date="2016-08" db="EMBL/GenBank/DDBJ databases">
        <title>Complete genome of Cloacibacillus porcorum.</title>
        <authorList>
            <person name="Looft T."/>
            <person name="Bayles D.O."/>
            <person name="Alt D.P."/>
        </authorList>
    </citation>
    <scope>NUCLEOTIDE SEQUENCE [LARGE SCALE GENOMIC DNA]</scope>
    <source>
        <strain evidence="9">CL-84</strain>
    </source>
</reference>
<keyword evidence="4 7" id="KW-0689">Ribosomal protein</keyword>
<dbReference type="GO" id="GO:1990904">
    <property type="term" value="C:ribonucleoprotein complex"/>
    <property type="evidence" value="ECO:0007669"/>
    <property type="project" value="UniProtKB-KW"/>
</dbReference>
<comment type="similarity">
    <text evidence="1 7">Belongs to the bacterial ribosomal protein bL9 family.</text>
</comment>
<keyword evidence="3 7" id="KW-0694">RNA-binding</keyword>
<evidence type="ECO:0000256" key="2">
    <source>
        <dbReference type="ARBA" id="ARBA00022730"/>
    </source>
</evidence>
<evidence type="ECO:0000256" key="3">
    <source>
        <dbReference type="ARBA" id="ARBA00022884"/>
    </source>
</evidence>
<dbReference type="STRING" id="1197717.BED41_12695"/>
<evidence type="ECO:0000313" key="10">
    <source>
        <dbReference type="Proteomes" id="UP000093044"/>
    </source>
</evidence>
<dbReference type="Gene3D" id="3.40.5.10">
    <property type="entry name" value="Ribosomal protein L9, N-terminal domain"/>
    <property type="match status" value="1"/>
</dbReference>
<dbReference type="Proteomes" id="UP000093044">
    <property type="component" value="Chromosome"/>
</dbReference>
<evidence type="ECO:0000256" key="4">
    <source>
        <dbReference type="ARBA" id="ARBA00022980"/>
    </source>
</evidence>
<keyword evidence="5 7" id="KW-0687">Ribonucleoprotein</keyword>
<dbReference type="RefSeq" id="WP_066746976.1">
    <property type="nucleotide sequence ID" value="NZ_CALCLR010000069.1"/>
</dbReference>
<dbReference type="Pfam" id="PF01281">
    <property type="entry name" value="Ribosomal_L9_N"/>
    <property type="match status" value="1"/>
</dbReference>
<dbReference type="InterPro" id="IPR036791">
    <property type="entry name" value="Ribosomal_bL9_C_sf"/>
</dbReference>
<proteinExistence type="inferred from homology"/>